<dbReference type="InterPro" id="IPR005490">
    <property type="entry name" value="LD_TPept_cat_dom"/>
</dbReference>
<keyword evidence="3 6" id="KW-0133">Cell shape</keyword>
<evidence type="ECO:0000259" key="8">
    <source>
        <dbReference type="PROSITE" id="PS52029"/>
    </source>
</evidence>
<dbReference type="InterPro" id="IPR050979">
    <property type="entry name" value="LD-transpeptidase"/>
</dbReference>
<dbReference type="InterPro" id="IPR038063">
    <property type="entry name" value="Transpep_catalytic_dom"/>
</dbReference>
<feature type="region of interest" description="Disordered" evidence="7">
    <location>
        <begin position="73"/>
        <end position="106"/>
    </location>
</feature>
<evidence type="ECO:0000313" key="9">
    <source>
        <dbReference type="EMBL" id="GAA2077251.1"/>
    </source>
</evidence>
<keyword evidence="5 6" id="KW-0961">Cell wall biogenesis/degradation</keyword>
<evidence type="ECO:0000313" key="10">
    <source>
        <dbReference type="Proteomes" id="UP001501480"/>
    </source>
</evidence>
<dbReference type="SUPFAM" id="SSF141523">
    <property type="entry name" value="L,D-transpeptidase catalytic domain-like"/>
    <property type="match status" value="1"/>
</dbReference>
<dbReference type="PROSITE" id="PS52029">
    <property type="entry name" value="LD_TPASE"/>
    <property type="match status" value="1"/>
</dbReference>
<dbReference type="RefSeq" id="WP_344326749.1">
    <property type="nucleotide sequence ID" value="NZ_BAAAPY010000004.1"/>
</dbReference>
<evidence type="ECO:0000256" key="2">
    <source>
        <dbReference type="ARBA" id="ARBA00022679"/>
    </source>
</evidence>
<feature type="domain" description="L,D-TPase catalytic" evidence="8">
    <location>
        <begin position="105"/>
        <end position="228"/>
    </location>
</feature>
<comment type="caution">
    <text evidence="9">The sequence shown here is derived from an EMBL/GenBank/DDBJ whole genome shotgun (WGS) entry which is preliminary data.</text>
</comment>
<name>A0ABP5HHP8_9ACTN</name>
<evidence type="ECO:0000256" key="5">
    <source>
        <dbReference type="ARBA" id="ARBA00023316"/>
    </source>
</evidence>
<proteinExistence type="predicted"/>
<evidence type="ECO:0000256" key="4">
    <source>
        <dbReference type="ARBA" id="ARBA00022984"/>
    </source>
</evidence>
<feature type="active site" description="Proton donor/acceptor" evidence="6">
    <location>
        <position position="179"/>
    </location>
</feature>
<dbReference type="Pfam" id="PF03734">
    <property type="entry name" value="YkuD"/>
    <property type="match status" value="1"/>
</dbReference>
<dbReference type="CDD" id="cd16913">
    <property type="entry name" value="YkuD_like"/>
    <property type="match status" value="1"/>
</dbReference>
<reference evidence="10" key="1">
    <citation type="journal article" date="2019" name="Int. J. Syst. Evol. Microbiol.">
        <title>The Global Catalogue of Microorganisms (GCM) 10K type strain sequencing project: providing services to taxonomists for standard genome sequencing and annotation.</title>
        <authorList>
            <consortium name="The Broad Institute Genomics Platform"/>
            <consortium name="The Broad Institute Genome Sequencing Center for Infectious Disease"/>
            <person name="Wu L."/>
            <person name="Ma J."/>
        </authorList>
    </citation>
    <scope>NUCLEOTIDE SEQUENCE [LARGE SCALE GENOMIC DNA]</scope>
    <source>
        <strain evidence="10">JCM 15749</strain>
    </source>
</reference>
<keyword evidence="10" id="KW-1185">Reference proteome</keyword>
<protein>
    <recommendedName>
        <fullName evidence="8">L,D-TPase catalytic domain-containing protein</fullName>
    </recommendedName>
</protein>
<evidence type="ECO:0000256" key="6">
    <source>
        <dbReference type="PROSITE-ProRule" id="PRU01373"/>
    </source>
</evidence>
<feature type="active site" description="Nucleophile" evidence="6">
    <location>
        <position position="204"/>
    </location>
</feature>
<evidence type="ECO:0000256" key="3">
    <source>
        <dbReference type="ARBA" id="ARBA00022960"/>
    </source>
</evidence>
<dbReference type="Gene3D" id="2.40.440.10">
    <property type="entry name" value="L,D-transpeptidase catalytic domain-like"/>
    <property type="match status" value="1"/>
</dbReference>
<dbReference type="EMBL" id="BAAAPY010000004">
    <property type="protein sequence ID" value="GAA2077251.1"/>
    <property type="molecule type" value="Genomic_DNA"/>
</dbReference>
<dbReference type="Proteomes" id="UP001501480">
    <property type="component" value="Unassembled WGS sequence"/>
</dbReference>
<keyword evidence="4 6" id="KW-0573">Peptidoglycan synthesis</keyword>
<accession>A0ABP5HHP8</accession>
<dbReference type="PANTHER" id="PTHR30582:SF2">
    <property type="entry name" value="L,D-TRANSPEPTIDASE YCIB-RELATED"/>
    <property type="match status" value="1"/>
</dbReference>
<evidence type="ECO:0000256" key="1">
    <source>
        <dbReference type="ARBA" id="ARBA00004752"/>
    </source>
</evidence>
<evidence type="ECO:0000256" key="7">
    <source>
        <dbReference type="SAM" id="MobiDB-lite"/>
    </source>
</evidence>
<sequence>MSARRARHRAVRARRLRHGRIGAVVAALSLTLVIGGAGVVTQLRSGPAVADTVVADGRAPALFSAVVPDVTVPTPTPEQGAATEQTVDAVAPTDPPPPATSGEGRRVVFSQGQQRVWIIGESGEVERTYLVSGSKHDNLSPGTYEVTSRSRHATSYDYSGTMEFFVDFATGRTAPIGFHSVPVDNDGRLVQTKDELGTALSAGCVRQWRDDAVALWTFADLGTTVVVTAD</sequence>
<dbReference type="PANTHER" id="PTHR30582">
    <property type="entry name" value="L,D-TRANSPEPTIDASE"/>
    <property type="match status" value="1"/>
</dbReference>
<gene>
    <name evidence="9" type="ORF">GCM10009821_16050</name>
</gene>
<keyword evidence="2" id="KW-0808">Transferase</keyword>
<organism evidence="9 10">
    <name type="scientific">Aeromicrobium halocynthiae</name>
    <dbReference type="NCBI Taxonomy" id="560557"/>
    <lineage>
        <taxon>Bacteria</taxon>
        <taxon>Bacillati</taxon>
        <taxon>Actinomycetota</taxon>
        <taxon>Actinomycetes</taxon>
        <taxon>Propionibacteriales</taxon>
        <taxon>Nocardioidaceae</taxon>
        <taxon>Aeromicrobium</taxon>
    </lineage>
</organism>
<comment type="pathway">
    <text evidence="1 6">Cell wall biogenesis; peptidoglycan biosynthesis.</text>
</comment>